<protein>
    <submittedName>
        <fullName evidence="1">Aliphatic sulfonates-binding protein</fullName>
    </submittedName>
</protein>
<name>A0AC61Y570_9FLAO</name>
<reference evidence="1" key="1">
    <citation type="submission" date="2019-09" db="EMBL/GenBank/DDBJ databases">
        <authorList>
            <person name="Rodrigo-Torres L."/>
            <person name="Arahal R. D."/>
            <person name="Lucena T."/>
        </authorList>
    </citation>
    <scope>NUCLEOTIDE SEQUENCE</scope>
    <source>
        <strain evidence="1">ISS653</strain>
    </source>
</reference>
<organism evidence="1 2">
    <name type="scientific">Mesonia oceanica</name>
    <dbReference type="NCBI Taxonomy" id="2687242"/>
    <lineage>
        <taxon>Bacteria</taxon>
        <taxon>Pseudomonadati</taxon>
        <taxon>Bacteroidota</taxon>
        <taxon>Flavobacteriia</taxon>
        <taxon>Flavobacteriales</taxon>
        <taxon>Flavobacteriaceae</taxon>
        <taxon>Mesonia</taxon>
    </lineage>
</organism>
<proteinExistence type="predicted"/>
<gene>
    <name evidence="1" type="primary">ssuA</name>
    <name evidence="1" type="ORF">FVB9532_00722</name>
</gene>
<keyword evidence="2" id="KW-1185">Reference proteome</keyword>
<dbReference type="Proteomes" id="UP000356253">
    <property type="component" value="Unassembled WGS sequence"/>
</dbReference>
<comment type="caution">
    <text evidence="1">The sequence shown here is derived from an EMBL/GenBank/DDBJ whole genome shotgun (WGS) entry which is preliminary data.</text>
</comment>
<sequence>MKKIKVGGVPEHFNYPWHIAIEEKLFEKEGLEVEWIDFYGGTGELSQALKNNDIDIALMLTEGIVKEIIEGSDFKILQNYIASPLIWGIHVAANSSYKSISDLENTKAAISRYGSGSHLLAYINAKNQGWNTQELDFEVVNDLSGAVKALPDDDAQYFMWEHFTTKPLVDNGTFRRVGDCPSPWPCFVIAATDSFYKSNKNEVKKILSTLNSVTENFKDTHQLTEILAKKYQQKEKDVALWLEKTEWSQNQIKEETIKETQNQLFNLNLINKKLDFKDFIVKS</sequence>
<accession>A0AC61Y570</accession>
<evidence type="ECO:0000313" key="2">
    <source>
        <dbReference type="Proteomes" id="UP000356253"/>
    </source>
</evidence>
<evidence type="ECO:0000313" key="1">
    <source>
        <dbReference type="EMBL" id="VVU99468.1"/>
    </source>
</evidence>
<dbReference type="EMBL" id="CABVMM010000002">
    <property type="protein sequence ID" value="VVU99468.1"/>
    <property type="molecule type" value="Genomic_DNA"/>
</dbReference>